<sequence>MIGRLRGTLLEKTPPQILVDVQGVGYEVEAPMSTIFELPELGQPVELHTHFVVREDAQLLYGFATKQERTLFRTLIKVNGVGPKMGIAILSGIGADDFARCVNHDDTAALVKIPGVGKKTAERLIVEMRDKMKDWLPVAEGFALVGDTTPIQNNESALVEAESALIALGYKPAQASKAVAQAQKQLGDADAEALIRQSLKAML</sequence>
<dbReference type="Pfam" id="PF01330">
    <property type="entry name" value="RuvA_N"/>
    <property type="match status" value="1"/>
</dbReference>
<keyword evidence="1 6" id="KW-0963">Cytoplasm</keyword>
<dbReference type="Gene3D" id="1.10.150.20">
    <property type="entry name" value="5' to 3' exonuclease, C-terminal subdomain"/>
    <property type="match status" value="1"/>
</dbReference>
<reference evidence="8 9" key="1">
    <citation type="submission" date="2018-07" db="EMBL/GenBank/DDBJ databases">
        <title>Motiliproteus coralliicola sp. nov., a bacterium isolated from Coral.</title>
        <authorList>
            <person name="Wang G."/>
        </authorList>
    </citation>
    <scope>NUCLEOTIDE SEQUENCE [LARGE SCALE GENOMIC DNA]</scope>
    <source>
        <strain evidence="8 9">C34</strain>
    </source>
</reference>
<dbReference type="Proteomes" id="UP000253769">
    <property type="component" value="Unassembled WGS sequence"/>
</dbReference>
<dbReference type="NCBIfam" id="TIGR00084">
    <property type="entry name" value="ruvA"/>
    <property type="match status" value="1"/>
</dbReference>
<dbReference type="GO" id="GO:0006310">
    <property type="term" value="P:DNA recombination"/>
    <property type="evidence" value="ECO:0007669"/>
    <property type="project" value="UniProtKB-UniRule"/>
</dbReference>
<evidence type="ECO:0000313" key="9">
    <source>
        <dbReference type="Proteomes" id="UP000253769"/>
    </source>
</evidence>
<evidence type="ECO:0000256" key="1">
    <source>
        <dbReference type="ARBA" id="ARBA00022490"/>
    </source>
</evidence>
<dbReference type="GO" id="GO:0009379">
    <property type="term" value="C:Holliday junction helicase complex"/>
    <property type="evidence" value="ECO:0007669"/>
    <property type="project" value="InterPro"/>
</dbReference>
<dbReference type="Gene3D" id="1.10.8.10">
    <property type="entry name" value="DNA helicase RuvA subunit, C-terminal domain"/>
    <property type="match status" value="1"/>
</dbReference>
<feature type="domain" description="Helix-hairpin-helix DNA-binding motif class 1" evidence="7">
    <location>
        <begin position="73"/>
        <end position="92"/>
    </location>
</feature>
<comment type="subunit">
    <text evidence="6">Homotetramer. Forms an RuvA(8)-RuvB(12)-Holliday junction (HJ) complex. HJ DNA is sandwiched between 2 RuvA tetramers; dsDNA enters through RuvA and exits via RuvB. An RuvB hexamer assembles on each DNA strand where it exits the tetramer. Each RuvB hexamer is contacted by two RuvA subunits (via domain III) on 2 adjacent RuvB subunits; this complex drives branch migration. In the full resolvosome a probable DNA-RuvA(4)-RuvB(12)-RuvC(2) complex forms which resolves the HJ.</text>
</comment>
<dbReference type="GO" id="GO:0009378">
    <property type="term" value="F:four-way junction helicase activity"/>
    <property type="evidence" value="ECO:0007669"/>
    <property type="project" value="InterPro"/>
</dbReference>
<comment type="similarity">
    <text evidence="6">Belongs to the RuvA family.</text>
</comment>
<dbReference type="GO" id="GO:0000400">
    <property type="term" value="F:four-way junction DNA binding"/>
    <property type="evidence" value="ECO:0007669"/>
    <property type="project" value="UniProtKB-UniRule"/>
</dbReference>
<dbReference type="CDD" id="cd14332">
    <property type="entry name" value="UBA_RuvA_C"/>
    <property type="match status" value="1"/>
</dbReference>
<dbReference type="GO" id="GO:0006281">
    <property type="term" value="P:DNA repair"/>
    <property type="evidence" value="ECO:0007669"/>
    <property type="project" value="UniProtKB-UniRule"/>
</dbReference>
<dbReference type="HAMAP" id="MF_00031">
    <property type="entry name" value="DNA_HJ_migration_RuvA"/>
    <property type="match status" value="1"/>
</dbReference>
<dbReference type="SUPFAM" id="SSF50249">
    <property type="entry name" value="Nucleic acid-binding proteins"/>
    <property type="match status" value="1"/>
</dbReference>
<dbReference type="SUPFAM" id="SSF46929">
    <property type="entry name" value="DNA helicase RuvA subunit, C-terminal domain"/>
    <property type="match status" value="1"/>
</dbReference>
<proteinExistence type="inferred from homology"/>
<dbReference type="Gene3D" id="2.40.50.140">
    <property type="entry name" value="Nucleic acid-binding proteins"/>
    <property type="match status" value="1"/>
</dbReference>
<comment type="caution">
    <text evidence="6">Lacks conserved residue(s) required for the propagation of feature annotation.</text>
</comment>
<evidence type="ECO:0000256" key="4">
    <source>
        <dbReference type="ARBA" id="ARBA00023172"/>
    </source>
</evidence>
<keyword evidence="4 6" id="KW-0233">DNA recombination</keyword>
<dbReference type="InterPro" id="IPR000085">
    <property type="entry name" value="RuvA"/>
</dbReference>
<comment type="domain">
    <text evidence="6">Has three domains with a flexible linker between the domains II and III and assumes an 'L' shape. Domain III is highly mobile and contacts RuvB.</text>
</comment>
<keyword evidence="2 6" id="KW-0227">DNA damage</keyword>
<comment type="subcellular location">
    <subcellularLocation>
        <location evidence="6">Cytoplasm</location>
    </subcellularLocation>
</comment>
<evidence type="ECO:0000259" key="7">
    <source>
        <dbReference type="SMART" id="SM00278"/>
    </source>
</evidence>
<feature type="domain" description="Helix-hairpin-helix DNA-binding motif class 1" evidence="7">
    <location>
        <begin position="108"/>
        <end position="127"/>
    </location>
</feature>
<feature type="region of interest" description="Domain III" evidence="6">
    <location>
        <begin position="153"/>
        <end position="203"/>
    </location>
</feature>
<dbReference type="OrthoDB" id="5293449at2"/>
<dbReference type="GO" id="GO:0048476">
    <property type="term" value="C:Holliday junction resolvase complex"/>
    <property type="evidence" value="ECO:0007669"/>
    <property type="project" value="UniProtKB-UniRule"/>
</dbReference>
<dbReference type="InterPro" id="IPR013849">
    <property type="entry name" value="DNA_helicase_Holl-junc_RuvA_I"/>
</dbReference>
<evidence type="ECO:0000313" key="8">
    <source>
        <dbReference type="EMBL" id="RDE24247.1"/>
    </source>
</evidence>
<organism evidence="8 9">
    <name type="scientific">Motiliproteus coralliicola</name>
    <dbReference type="NCBI Taxonomy" id="2283196"/>
    <lineage>
        <taxon>Bacteria</taxon>
        <taxon>Pseudomonadati</taxon>
        <taxon>Pseudomonadota</taxon>
        <taxon>Gammaproteobacteria</taxon>
        <taxon>Oceanospirillales</taxon>
        <taxon>Oceanospirillaceae</taxon>
        <taxon>Motiliproteus</taxon>
    </lineage>
</organism>
<comment type="caution">
    <text evidence="8">The sequence shown here is derived from an EMBL/GenBank/DDBJ whole genome shotgun (WGS) entry which is preliminary data.</text>
</comment>
<gene>
    <name evidence="6" type="primary">ruvA</name>
    <name evidence="8" type="ORF">DV711_01245</name>
</gene>
<dbReference type="EMBL" id="QQOH01000001">
    <property type="protein sequence ID" value="RDE24247.1"/>
    <property type="molecule type" value="Genomic_DNA"/>
</dbReference>
<feature type="region of interest" description="Domain I" evidence="6">
    <location>
        <begin position="1"/>
        <end position="64"/>
    </location>
</feature>
<dbReference type="SUPFAM" id="SSF47781">
    <property type="entry name" value="RuvA domain 2-like"/>
    <property type="match status" value="1"/>
</dbReference>
<keyword evidence="9" id="KW-1185">Reference proteome</keyword>
<dbReference type="InterPro" id="IPR010994">
    <property type="entry name" value="RuvA_2-like"/>
</dbReference>
<protein>
    <recommendedName>
        <fullName evidence="6">Holliday junction branch migration complex subunit RuvA</fullName>
    </recommendedName>
</protein>
<dbReference type="InterPro" id="IPR011114">
    <property type="entry name" value="RuvA_C"/>
</dbReference>
<dbReference type="InterPro" id="IPR003583">
    <property type="entry name" value="Hlx-hairpin-Hlx_DNA-bd_motif"/>
</dbReference>
<keyword evidence="5 6" id="KW-0234">DNA repair</keyword>
<dbReference type="AlphaFoldDB" id="A0A369WRF3"/>
<dbReference type="Pfam" id="PF14520">
    <property type="entry name" value="HHH_5"/>
    <property type="match status" value="1"/>
</dbReference>
<dbReference type="GO" id="GO:0005737">
    <property type="term" value="C:cytoplasm"/>
    <property type="evidence" value="ECO:0007669"/>
    <property type="project" value="UniProtKB-SubCell"/>
</dbReference>
<evidence type="ECO:0000256" key="2">
    <source>
        <dbReference type="ARBA" id="ARBA00022763"/>
    </source>
</evidence>
<comment type="function">
    <text evidence="6">The RuvA-RuvB-RuvC complex processes Holliday junction (HJ) DNA during genetic recombination and DNA repair, while the RuvA-RuvB complex plays an important role in the rescue of blocked DNA replication forks via replication fork reversal (RFR). RuvA specifically binds to HJ cruciform DNA, conferring on it an open structure. The RuvB hexamer acts as an ATP-dependent pump, pulling dsDNA into and through the RuvAB complex. HJ branch migration allows RuvC to scan DNA until it finds its consensus sequence, where it cleaves and resolves the cruciform DNA.</text>
</comment>
<dbReference type="InterPro" id="IPR036267">
    <property type="entry name" value="RuvA_C_sf"/>
</dbReference>
<dbReference type="Pfam" id="PF07499">
    <property type="entry name" value="RuvA_C"/>
    <property type="match status" value="1"/>
</dbReference>
<evidence type="ECO:0000256" key="6">
    <source>
        <dbReference type="HAMAP-Rule" id="MF_00031"/>
    </source>
</evidence>
<name>A0A369WRF3_9GAMM</name>
<dbReference type="InterPro" id="IPR012340">
    <property type="entry name" value="NA-bd_OB-fold"/>
</dbReference>
<dbReference type="SMART" id="SM00278">
    <property type="entry name" value="HhH1"/>
    <property type="match status" value="2"/>
</dbReference>
<keyword evidence="3 6" id="KW-0238">DNA-binding</keyword>
<dbReference type="GO" id="GO:0005524">
    <property type="term" value="F:ATP binding"/>
    <property type="evidence" value="ECO:0007669"/>
    <property type="project" value="InterPro"/>
</dbReference>
<dbReference type="RefSeq" id="WP_114693831.1">
    <property type="nucleotide sequence ID" value="NZ_QQOH01000001.1"/>
</dbReference>
<accession>A0A369WRF3</accession>
<evidence type="ECO:0000256" key="3">
    <source>
        <dbReference type="ARBA" id="ARBA00023125"/>
    </source>
</evidence>
<evidence type="ECO:0000256" key="5">
    <source>
        <dbReference type="ARBA" id="ARBA00023204"/>
    </source>
</evidence>